<sequence>MESEYRIAEAEEDNSKKSMPPLNHPSRNYEFRLPSVKKLAKQFTADEIKTSSSLHSNERLNTENGTDSNIRTWCSQEKEPEIDYSSVPISEIILNLKNALSSSNSSATPPPRTRTDQVKSKGNKELNDEKGERKTEKIVMARFNAKKIHSLTARSISREFREGLKSGTDQNHKTVVNCFEGNEWNNCIKSSSPTPSIDLKNMKKFWEEIITANAKLNK</sequence>
<feature type="compositionally biased region" description="Polar residues" evidence="1">
    <location>
        <begin position="62"/>
        <end position="72"/>
    </location>
</feature>
<evidence type="ECO:0000256" key="1">
    <source>
        <dbReference type="SAM" id="MobiDB-lite"/>
    </source>
</evidence>
<gene>
    <name evidence="2" type="ORF">RUM44_011763</name>
</gene>
<dbReference type="Proteomes" id="UP001359485">
    <property type="component" value="Unassembled WGS sequence"/>
</dbReference>
<feature type="compositionally biased region" description="Basic and acidic residues" evidence="1">
    <location>
        <begin position="1"/>
        <end position="16"/>
    </location>
</feature>
<feature type="region of interest" description="Disordered" evidence="1">
    <location>
        <begin position="47"/>
        <end position="72"/>
    </location>
</feature>
<evidence type="ECO:0000313" key="2">
    <source>
        <dbReference type="EMBL" id="KAK6624899.1"/>
    </source>
</evidence>
<feature type="region of interest" description="Disordered" evidence="1">
    <location>
        <begin position="1"/>
        <end position="29"/>
    </location>
</feature>
<proteinExistence type="predicted"/>
<keyword evidence="3" id="KW-1185">Reference proteome</keyword>
<feature type="compositionally biased region" description="Basic and acidic residues" evidence="1">
    <location>
        <begin position="113"/>
        <end position="134"/>
    </location>
</feature>
<feature type="region of interest" description="Disordered" evidence="1">
    <location>
        <begin position="101"/>
        <end position="134"/>
    </location>
</feature>
<comment type="caution">
    <text evidence="2">The sequence shown here is derived from an EMBL/GenBank/DDBJ whole genome shotgun (WGS) entry which is preliminary data.</text>
</comment>
<protein>
    <submittedName>
        <fullName evidence="2">Uncharacterized protein</fullName>
    </submittedName>
</protein>
<organism evidence="2 3">
    <name type="scientific">Polyplax serrata</name>
    <name type="common">Common mouse louse</name>
    <dbReference type="NCBI Taxonomy" id="468196"/>
    <lineage>
        <taxon>Eukaryota</taxon>
        <taxon>Metazoa</taxon>
        <taxon>Ecdysozoa</taxon>
        <taxon>Arthropoda</taxon>
        <taxon>Hexapoda</taxon>
        <taxon>Insecta</taxon>
        <taxon>Pterygota</taxon>
        <taxon>Neoptera</taxon>
        <taxon>Paraneoptera</taxon>
        <taxon>Psocodea</taxon>
        <taxon>Troctomorpha</taxon>
        <taxon>Phthiraptera</taxon>
        <taxon>Anoplura</taxon>
        <taxon>Polyplacidae</taxon>
        <taxon>Polyplax</taxon>
    </lineage>
</organism>
<reference evidence="2 3" key="1">
    <citation type="submission" date="2023-09" db="EMBL/GenBank/DDBJ databases">
        <title>Genomes of two closely related lineages of the louse Polyplax serrata with different host specificities.</title>
        <authorList>
            <person name="Martinu J."/>
            <person name="Tarabai H."/>
            <person name="Stefka J."/>
            <person name="Hypsa V."/>
        </authorList>
    </citation>
    <scope>NUCLEOTIDE SEQUENCE [LARGE SCALE GENOMIC DNA]</scope>
    <source>
        <strain evidence="2">98ZLc_SE</strain>
    </source>
</reference>
<evidence type="ECO:0000313" key="3">
    <source>
        <dbReference type="Proteomes" id="UP001359485"/>
    </source>
</evidence>
<accession>A0ABR1AR84</accession>
<dbReference type="EMBL" id="JAWJWF010000046">
    <property type="protein sequence ID" value="KAK6624899.1"/>
    <property type="molecule type" value="Genomic_DNA"/>
</dbReference>
<name>A0ABR1AR84_POLSC</name>